<proteinExistence type="predicted"/>
<dbReference type="GO" id="GO:0003676">
    <property type="term" value="F:nucleic acid binding"/>
    <property type="evidence" value="ECO:0007669"/>
    <property type="project" value="InterPro"/>
</dbReference>
<evidence type="ECO:0000259" key="4">
    <source>
        <dbReference type="Pfam" id="PF03178"/>
    </source>
</evidence>
<feature type="domain" description="RSE1/DDB1/CPSF1 second beta-propeller" evidence="6">
    <location>
        <begin position="563"/>
        <end position="958"/>
    </location>
</feature>
<dbReference type="Pfam" id="PF23726">
    <property type="entry name" value="Beta-prop_RSE1_2nd"/>
    <property type="match status" value="1"/>
</dbReference>
<dbReference type="PANTHER" id="PTHR10644">
    <property type="entry name" value="DNA REPAIR/RNA PROCESSING CPSF FAMILY"/>
    <property type="match status" value="1"/>
</dbReference>
<dbReference type="GO" id="GO:0005634">
    <property type="term" value="C:nucleus"/>
    <property type="evidence" value="ECO:0007669"/>
    <property type="project" value="UniProtKB-SubCell"/>
</dbReference>
<feature type="region of interest" description="Disordered" evidence="3">
    <location>
        <begin position="328"/>
        <end position="348"/>
    </location>
</feature>
<dbReference type="InterPro" id="IPR058543">
    <property type="entry name" value="Beta-prop_RSE1/DDB1/CPSF1_2nd"/>
</dbReference>
<dbReference type="Gene3D" id="2.130.10.10">
    <property type="entry name" value="YVTN repeat-like/Quinoprotein amine dehydrogenase"/>
    <property type="match status" value="3"/>
</dbReference>
<dbReference type="InterPro" id="IPR004871">
    <property type="entry name" value="RSE1/DDB1/CPSF1_C"/>
</dbReference>
<feature type="domain" description="RSE1/DDB1/CPSF1 first beta-propeller" evidence="5">
    <location>
        <begin position="24"/>
        <end position="474"/>
    </location>
</feature>
<evidence type="ECO:0008006" key="8">
    <source>
        <dbReference type="Google" id="ProtNLM"/>
    </source>
</evidence>
<comment type="subcellular location">
    <subcellularLocation>
        <location evidence="1">Nucleus</location>
    </subcellularLocation>
</comment>
<dbReference type="InterPro" id="IPR015943">
    <property type="entry name" value="WD40/YVTN_repeat-like_dom_sf"/>
</dbReference>
<evidence type="ECO:0000256" key="1">
    <source>
        <dbReference type="ARBA" id="ARBA00004123"/>
    </source>
</evidence>
<dbReference type="Gene3D" id="1.10.150.910">
    <property type="match status" value="1"/>
</dbReference>
<dbReference type="EMBL" id="HBIO01014773">
    <property type="protein sequence ID" value="CAE0466560.1"/>
    <property type="molecule type" value="Transcribed_RNA"/>
</dbReference>
<protein>
    <recommendedName>
        <fullName evidence="8">DNA damage-binding protein 1</fullName>
    </recommendedName>
</protein>
<dbReference type="InterPro" id="IPR050358">
    <property type="entry name" value="RSE1/DDB1/CFT1"/>
</dbReference>
<feature type="domain" description="RSE1/DDB1/CPSF1 C-terminal" evidence="4">
    <location>
        <begin position="1077"/>
        <end position="1453"/>
    </location>
</feature>
<evidence type="ECO:0000259" key="6">
    <source>
        <dbReference type="Pfam" id="PF23726"/>
    </source>
</evidence>
<dbReference type="Pfam" id="PF10433">
    <property type="entry name" value="Beta-prop_RSE1_1st"/>
    <property type="match status" value="1"/>
</dbReference>
<evidence type="ECO:0000256" key="3">
    <source>
        <dbReference type="SAM" id="MobiDB-lite"/>
    </source>
</evidence>
<organism evidence="7">
    <name type="scientific">Chaetoceros debilis</name>
    <dbReference type="NCBI Taxonomy" id="122233"/>
    <lineage>
        <taxon>Eukaryota</taxon>
        <taxon>Sar</taxon>
        <taxon>Stramenopiles</taxon>
        <taxon>Ochrophyta</taxon>
        <taxon>Bacillariophyta</taxon>
        <taxon>Coscinodiscophyceae</taxon>
        <taxon>Chaetocerotophycidae</taxon>
        <taxon>Chaetocerotales</taxon>
        <taxon>Chaetocerotaceae</taxon>
        <taxon>Chaetoceros</taxon>
    </lineage>
</organism>
<keyword evidence="2" id="KW-0539">Nucleus</keyword>
<feature type="compositionally biased region" description="Low complexity" evidence="3">
    <location>
        <begin position="332"/>
        <end position="344"/>
    </location>
</feature>
<accession>A0A7S3Q5Q3</accession>
<evidence type="ECO:0000256" key="2">
    <source>
        <dbReference type="ARBA" id="ARBA00023242"/>
    </source>
</evidence>
<reference evidence="7" key="1">
    <citation type="submission" date="2021-01" db="EMBL/GenBank/DDBJ databases">
        <authorList>
            <person name="Corre E."/>
            <person name="Pelletier E."/>
            <person name="Niang G."/>
            <person name="Scheremetjew M."/>
            <person name="Finn R."/>
            <person name="Kale V."/>
            <person name="Holt S."/>
            <person name="Cochrane G."/>
            <person name="Meng A."/>
            <person name="Brown T."/>
            <person name="Cohen L."/>
        </authorList>
    </citation>
    <scope>NUCLEOTIDE SEQUENCE</scope>
    <source>
        <strain evidence="7">MM31A-1</strain>
    </source>
</reference>
<name>A0A7S3Q5Q3_9STRA</name>
<dbReference type="InterPro" id="IPR018846">
    <property type="entry name" value="Beta-prop_RSE1/DDB1/CPSF1_1st"/>
</dbReference>
<dbReference type="Pfam" id="PF03178">
    <property type="entry name" value="CPSF_A"/>
    <property type="match status" value="1"/>
</dbReference>
<sequence length="1511" mass="164027">MTNNDANMNEAGHYVVTAQPAGSVIQSVKCSFLAPGSTDIVIAKSHHLEVRQLIDTTITTNSNSSEATTTTNNNNDDNDVTNLDLPVALSAPINGRITNILPFRHPSSPTDYLFFITETKQYAVVSYTKSTTINNSPYNLTTHVSGDLSDYGLAIRGNEPEGGPVAALDPCYKCIALHLYEGFITILPIHKSYTTTTSSNPRASASASSNASSNVWEFLGPPFHSRIEERDVYSMTFLIPKPGNEDKIMPQVALLHQDSRGNQHVIAHSVDLMEKSLVMHGLVSPVSSSSSVNMSKVVAPLVQHRLKKSRVDGSSGLIIPVPPMGWGKENSKMPSASTSTSTMMDENSSPTGGMVILGQKQITYHDTALNLTKILPIANFITTSFVHVHPLPLDKSGSNQQQDQDVVRYLLGDEDGKIHILAVVRNMEGNVTGLHLDTLGVTNISSSLVYLEKGLVFVGSHTADSQLIQILDEAVPVGNGTGDGSDSLGALVDGKNVTYINVLEEYTNLGPIVDFDLVPTCHNSLGLSNNHSNVNSNRQVMAVTASGTEKDGTIRLVRNGIGMTEHAAVELGGIKGMWNVRKSFWDVDDSYLIQSYVGETRILGVVSDDEDEVIEDVDDDEESEGGGATLAEVNITGIDAATSTLFVGNVCVDDCGDSSLMVQITQRQIRLISADASKCLVTWEPEKNGLITVASANDAGQIVVALRGGDLVYLQIVNENEQCNFQRSSHCNLGKEISCIDLNPFESRMSIPNSESEAAPMDMDIDKSETTSVKSIVKSKIVAVGLWDDSSVHLLSLNNSTNSLESVLHIDMASEDSKNNEMTENSARQMMARSLCLVTLDASNVSMNRQREQTENGRGGDKLDMLMIGLGDGSLMSFVVKENKFEGGEGDTSKWSVGSRKEVNIGTRALNLVPFDNRAADKGTCVLATGDRPTVVYLSGGGSGSTKNARLCYSNIHISTNVDDNEEDVSSSTTLNDPLVVNIASPFHSSLLFDTPYTSATGKEGYYSLCISDDSMLRLGMIDDIQKLHVTSHKLGMPPRRVTYDESSRLVCVGCIEGGATYNGDTSNRGDINMGNCVKFFDATSFEEIDCFHLGPYEMIMSMISTKMKVTGEVSKSSEEKGDQDSRQPFLIIGTAYGMPGENEPSRGRIIVLKCTSGNDKSALSRKVQRVAEVQVKGGVFSICPFYDGSILATINSKTRMCKLVGDSGLIDLKIIGAGHHGHIMSLFVRSMSDENEGLPDSAKRDQLAIIGDMVRSISVVKYYPEYETLEEIARDFNQNWVTAVEMLTSDIYLGAENFHNIFALRRNPNSPSEEVRCRLDTVGLYNLGEMINKFMRGSLVMANNSCAASMNNNPIETISNDSMDDQNKGESHRLSLGIGSQTLYATVDGSIGSVIGLDARTASFFLALQRSMNRVIVPVGKLKHDAFRSYRGQRKHQSCRGFVDGDLIESFCELDLGLMEAIVADMNKDGRWAKPLTSNKAKRGTVRNETRKDLTVGDVIAMVEDMSMAH</sequence>
<evidence type="ECO:0000313" key="7">
    <source>
        <dbReference type="EMBL" id="CAE0466560.1"/>
    </source>
</evidence>
<evidence type="ECO:0000259" key="5">
    <source>
        <dbReference type="Pfam" id="PF10433"/>
    </source>
</evidence>
<gene>
    <name evidence="7" type="ORF">CDEB00056_LOCUS11412</name>
</gene>